<feature type="transmembrane region" description="Helical" evidence="9">
    <location>
        <begin position="148"/>
        <end position="167"/>
    </location>
</feature>
<dbReference type="Pfam" id="PF07946">
    <property type="entry name" value="CCDC47"/>
    <property type="match status" value="1"/>
</dbReference>
<dbReference type="Proteomes" id="UP000015104">
    <property type="component" value="Unassembled WGS sequence"/>
</dbReference>
<name>T1KFV9_TETUR</name>
<evidence type="ECO:0000313" key="11">
    <source>
        <dbReference type="EnsemblMetazoa" id="tetur10g04540.1"/>
    </source>
</evidence>
<dbReference type="AlphaFoldDB" id="T1KFV9"/>
<dbReference type="PANTHER" id="PTHR12883:SF0">
    <property type="entry name" value="PAT COMPLEX SUBUNIT CCDC47"/>
    <property type="match status" value="1"/>
</dbReference>
<evidence type="ECO:0000256" key="7">
    <source>
        <dbReference type="ARBA" id="ARBA00034902"/>
    </source>
</evidence>
<keyword evidence="2 9" id="KW-1133">Transmembrane helix</keyword>
<feature type="compositionally biased region" description="Acidic residues" evidence="8">
    <location>
        <begin position="81"/>
        <end position="109"/>
    </location>
</feature>
<sequence length="489" mass="56704">MAQRYGRRPVLRFVSAMLTANLILSLLLETLLFGCSTAASSQKSVDSYEENEFAEFEEFEEEEPDIPKVQRSAEPVKPPDSEEDDLVDSTVDNEDDELDVVEENEDFDPGDSKGDADAGSPTPSSAHRPDNIEITKVPIHLRNSWESYYLEGLMILCLFIYFVNFIIGRDKNQRLADSWFEGYRDLLENNFCLVGDDGKKEIENLGLIKETENVFTLWCSGRTCVEGMLVELRFIKRQDLINSISRIVMPSHDEILIRVYLNQDAMDTFVFTAAHKKIAPKLVKEMNDFATFAPKIKSMEKYGVSDTNYVMMNEIGEVAGAILDSKIVSLLNKYPDAIQYIHISDQYSGYRLNEDAPLVKFPDRRRVMMFGFKYPNSGNTTAEDIESFKPLLQMVFYLIEKVRRFRLSREGKNKANKNRQKLEELFLKATHSQRQEAAQAKREEKKRAEKEKILNEEDPERQRKWEEREHRREMKKKTSKMKQIKIKAM</sequence>
<comment type="subcellular location">
    <subcellularLocation>
        <location evidence="4">Rough endoplasmic reticulum membrane</location>
        <topology evidence="4">Single-pass type I membrane protein</topology>
    </subcellularLocation>
</comment>
<dbReference type="eggNOG" id="KOG2357">
    <property type="taxonomic scope" value="Eukaryota"/>
</dbReference>
<evidence type="ECO:0000256" key="6">
    <source>
        <dbReference type="ARBA" id="ARBA00034875"/>
    </source>
</evidence>
<feature type="compositionally biased region" description="Basic residues" evidence="8">
    <location>
        <begin position="473"/>
        <end position="489"/>
    </location>
</feature>
<dbReference type="GO" id="GO:0005509">
    <property type="term" value="F:calcium ion binding"/>
    <property type="evidence" value="ECO:0007669"/>
    <property type="project" value="InterPro"/>
</dbReference>
<feature type="region of interest" description="Disordered" evidence="8">
    <location>
        <begin position="41"/>
        <end position="131"/>
    </location>
</feature>
<dbReference type="OrthoDB" id="10039147at2759"/>
<dbReference type="PANTHER" id="PTHR12883">
    <property type="entry name" value="ADIPOCYTE-SPECIFIC PROTEIN 4-RELATED"/>
    <property type="match status" value="1"/>
</dbReference>
<evidence type="ECO:0000256" key="1">
    <source>
        <dbReference type="ARBA" id="ARBA00022692"/>
    </source>
</evidence>
<dbReference type="HOGENOM" id="CLU_033196_1_0_1"/>
<dbReference type="EMBL" id="CAEY01000039">
    <property type="status" value="NOT_ANNOTATED_CDS"/>
    <property type="molecule type" value="Genomic_DNA"/>
</dbReference>
<organism evidence="11 12">
    <name type="scientific">Tetranychus urticae</name>
    <name type="common">Two-spotted spider mite</name>
    <dbReference type="NCBI Taxonomy" id="32264"/>
    <lineage>
        <taxon>Eukaryota</taxon>
        <taxon>Metazoa</taxon>
        <taxon>Ecdysozoa</taxon>
        <taxon>Arthropoda</taxon>
        <taxon>Chelicerata</taxon>
        <taxon>Arachnida</taxon>
        <taxon>Acari</taxon>
        <taxon>Acariformes</taxon>
        <taxon>Trombidiformes</taxon>
        <taxon>Prostigmata</taxon>
        <taxon>Eleutherengona</taxon>
        <taxon>Raphignathae</taxon>
        <taxon>Tetranychoidea</taxon>
        <taxon>Tetranychidae</taxon>
        <taxon>Tetranychus</taxon>
    </lineage>
</organism>
<keyword evidence="12" id="KW-1185">Reference proteome</keyword>
<dbReference type="EnsemblMetazoa" id="tetur10g04540.1">
    <property type="protein sequence ID" value="tetur10g04540.1"/>
    <property type="gene ID" value="tetur10g04540"/>
</dbReference>
<evidence type="ECO:0000256" key="4">
    <source>
        <dbReference type="ARBA" id="ARBA00034697"/>
    </source>
</evidence>
<dbReference type="GO" id="GO:0032469">
    <property type="term" value="P:endoplasmic reticulum calcium ion homeostasis"/>
    <property type="evidence" value="ECO:0007669"/>
    <property type="project" value="InterPro"/>
</dbReference>
<feature type="signal peptide" evidence="10">
    <location>
        <begin position="1"/>
        <end position="38"/>
    </location>
</feature>
<evidence type="ECO:0000256" key="8">
    <source>
        <dbReference type="SAM" id="MobiDB-lite"/>
    </source>
</evidence>
<feature type="region of interest" description="Disordered" evidence="8">
    <location>
        <begin position="431"/>
        <end position="489"/>
    </location>
</feature>
<keyword evidence="10" id="KW-0732">Signal</keyword>
<evidence type="ECO:0000313" key="12">
    <source>
        <dbReference type="Proteomes" id="UP000015104"/>
    </source>
</evidence>
<dbReference type="OMA" id="MHLVRDM"/>
<keyword evidence="1 9" id="KW-0812">Transmembrane</keyword>
<accession>T1KFV9</accession>
<dbReference type="KEGG" id="tut:107363478"/>
<evidence type="ECO:0000256" key="9">
    <source>
        <dbReference type="SAM" id="Phobius"/>
    </source>
</evidence>
<dbReference type="InterPro" id="IPR012879">
    <property type="entry name" value="CCDC47"/>
</dbReference>
<evidence type="ECO:0000256" key="5">
    <source>
        <dbReference type="ARBA" id="ARBA00034746"/>
    </source>
</evidence>
<evidence type="ECO:0000256" key="10">
    <source>
        <dbReference type="SAM" id="SignalP"/>
    </source>
</evidence>
<feature type="compositionally biased region" description="Acidic residues" evidence="8">
    <location>
        <begin position="47"/>
        <end position="64"/>
    </location>
</feature>
<proteinExistence type="inferred from homology"/>
<dbReference type="GO" id="GO:0030867">
    <property type="term" value="C:rough endoplasmic reticulum membrane"/>
    <property type="evidence" value="ECO:0007669"/>
    <property type="project" value="UniProtKB-SubCell"/>
</dbReference>
<protein>
    <recommendedName>
        <fullName evidence="6">PAT complex subunit CCDC47</fullName>
    </recommendedName>
    <alternativeName>
        <fullName evidence="7">Coiled-coil domain-containing protein 47</fullName>
    </alternativeName>
</protein>
<reference evidence="11" key="2">
    <citation type="submission" date="2015-06" db="UniProtKB">
        <authorList>
            <consortium name="EnsemblMetazoa"/>
        </authorList>
    </citation>
    <scope>IDENTIFICATION</scope>
</reference>
<reference evidence="12" key="1">
    <citation type="submission" date="2011-08" db="EMBL/GenBank/DDBJ databases">
        <authorList>
            <person name="Rombauts S."/>
        </authorList>
    </citation>
    <scope>NUCLEOTIDE SEQUENCE</scope>
    <source>
        <strain evidence="12">London</strain>
    </source>
</reference>
<dbReference type="STRING" id="32264.T1KFV9"/>
<feature type="compositionally biased region" description="Basic and acidic residues" evidence="8">
    <location>
        <begin position="439"/>
        <end position="472"/>
    </location>
</feature>
<comment type="similarity">
    <text evidence="5">Belongs to the CCDC47 family.</text>
</comment>
<keyword evidence="3 9" id="KW-0472">Membrane</keyword>
<gene>
    <name evidence="11" type="primary">107363478</name>
</gene>
<evidence type="ECO:0000256" key="3">
    <source>
        <dbReference type="ARBA" id="ARBA00023136"/>
    </source>
</evidence>
<evidence type="ECO:0000256" key="2">
    <source>
        <dbReference type="ARBA" id="ARBA00022989"/>
    </source>
</evidence>
<feature type="chain" id="PRO_5004591570" description="PAT complex subunit CCDC47" evidence="10">
    <location>
        <begin position="39"/>
        <end position="489"/>
    </location>
</feature>